<reference evidence="4 5" key="1">
    <citation type="submission" date="2016-06" db="EMBL/GenBank/DDBJ databases">
        <authorList>
            <person name="Kjaerup R.B."/>
            <person name="Dalgaard T.S."/>
            <person name="Juul-Madsen H.R."/>
        </authorList>
    </citation>
    <scope>NUCLEOTIDE SEQUENCE [LARGE SCALE GENOMIC DNA]</scope>
    <source>
        <strain evidence="4 5">Pb300</strain>
    </source>
</reference>
<dbReference type="VEuPathDB" id="FungiDB:PADG_11840"/>
<proteinExistence type="predicted"/>
<keyword evidence="1" id="KW-0862">Zinc</keyword>
<evidence type="ECO:0000313" key="5">
    <source>
        <dbReference type="Proteomes" id="UP000242814"/>
    </source>
</evidence>
<dbReference type="AlphaFoldDB" id="A0A1D2JKW2"/>
<dbReference type="Proteomes" id="UP000242814">
    <property type="component" value="Unassembled WGS sequence"/>
</dbReference>
<keyword evidence="1" id="KW-0479">Metal-binding</keyword>
<feature type="domain" description="C2H2-type" evidence="3">
    <location>
        <begin position="106"/>
        <end position="134"/>
    </location>
</feature>
<dbReference type="GO" id="GO:0008270">
    <property type="term" value="F:zinc ion binding"/>
    <property type="evidence" value="ECO:0007669"/>
    <property type="project" value="UniProtKB-KW"/>
</dbReference>
<evidence type="ECO:0000259" key="3">
    <source>
        <dbReference type="PROSITE" id="PS50157"/>
    </source>
</evidence>
<name>A0A1D2JKW2_PARBR</name>
<keyword evidence="1" id="KW-0863">Zinc-finger</keyword>
<gene>
    <name evidence="4" type="ORF">ACO22_01697</name>
</gene>
<evidence type="ECO:0000256" key="1">
    <source>
        <dbReference type="PROSITE-ProRule" id="PRU00042"/>
    </source>
</evidence>
<sequence>MPYDNDISDFNFNTLIPLLPTQTSETAPTTGPLQAGMLNFTQINYPTLPLINQNATPSLSHVRHHARSSSVLNFEVTSLDRNQIQSGPVEQEGFKELPSSTGKLRRTCHECGQELTSQKDFKRHHTAVHEIRRPYRMEKPHRIIHCTASVPKFLISQQLSVSKRRKVEEIEAVADDPMAQERLVGMLAQVRQRNVELEERLKVIDSQMKAFREKYENQVDTLLSLLAERRGSQANPASEAG</sequence>
<dbReference type="InterPro" id="IPR013087">
    <property type="entry name" value="Znf_C2H2_type"/>
</dbReference>
<dbReference type="VEuPathDB" id="FungiDB:PADG_11839"/>
<dbReference type="PROSITE" id="PS00028">
    <property type="entry name" value="ZINC_FINGER_C2H2_1"/>
    <property type="match status" value="1"/>
</dbReference>
<feature type="coiled-coil region" evidence="2">
    <location>
        <begin position="180"/>
        <end position="214"/>
    </location>
</feature>
<evidence type="ECO:0000313" key="4">
    <source>
        <dbReference type="EMBL" id="ODH40116.1"/>
    </source>
</evidence>
<protein>
    <recommendedName>
        <fullName evidence="3">C2H2-type domain-containing protein</fullName>
    </recommendedName>
</protein>
<accession>A0A1D2JKW2</accession>
<organism evidence="4 5">
    <name type="scientific">Paracoccidioides brasiliensis</name>
    <dbReference type="NCBI Taxonomy" id="121759"/>
    <lineage>
        <taxon>Eukaryota</taxon>
        <taxon>Fungi</taxon>
        <taxon>Dikarya</taxon>
        <taxon>Ascomycota</taxon>
        <taxon>Pezizomycotina</taxon>
        <taxon>Eurotiomycetes</taxon>
        <taxon>Eurotiomycetidae</taxon>
        <taxon>Onygenales</taxon>
        <taxon>Ajellomycetaceae</taxon>
        <taxon>Paracoccidioides</taxon>
    </lineage>
</organism>
<keyword evidence="2" id="KW-0175">Coiled coil</keyword>
<dbReference type="PROSITE" id="PS50157">
    <property type="entry name" value="ZINC_FINGER_C2H2_2"/>
    <property type="match status" value="1"/>
</dbReference>
<dbReference type="EMBL" id="LZYO01000044">
    <property type="protein sequence ID" value="ODH40116.1"/>
    <property type="molecule type" value="Genomic_DNA"/>
</dbReference>
<dbReference type="VEuPathDB" id="FungiDB:PABG_04492"/>
<comment type="caution">
    <text evidence="4">The sequence shown here is derived from an EMBL/GenBank/DDBJ whole genome shotgun (WGS) entry which is preliminary data.</text>
</comment>
<evidence type="ECO:0000256" key="2">
    <source>
        <dbReference type="SAM" id="Coils"/>
    </source>
</evidence>